<reference evidence="2 3" key="1">
    <citation type="submission" date="2024-04" db="EMBL/GenBank/DDBJ databases">
        <authorList>
            <person name="Fracassetti M."/>
        </authorList>
    </citation>
    <scope>NUCLEOTIDE SEQUENCE [LARGE SCALE GENOMIC DNA]</scope>
</reference>
<evidence type="ECO:0000313" key="3">
    <source>
        <dbReference type="Proteomes" id="UP001497516"/>
    </source>
</evidence>
<proteinExistence type="predicted"/>
<dbReference type="PANTHER" id="PTHR11439:SF440">
    <property type="entry name" value="INTEGRASE CATALYTIC DOMAIN-CONTAINING PROTEIN"/>
    <property type="match status" value="1"/>
</dbReference>
<dbReference type="EMBL" id="OZ034818">
    <property type="protein sequence ID" value="CAL1386945.1"/>
    <property type="molecule type" value="Genomic_DNA"/>
</dbReference>
<dbReference type="Pfam" id="PF07727">
    <property type="entry name" value="RVT_2"/>
    <property type="match status" value="1"/>
</dbReference>
<protein>
    <recommendedName>
        <fullName evidence="1">Reverse transcriptase Ty1/copia-type domain-containing protein</fullName>
    </recommendedName>
</protein>
<dbReference type="CDD" id="cd09272">
    <property type="entry name" value="RNase_HI_RT_Ty1"/>
    <property type="match status" value="1"/>
</dbReference>
<dbReference type="AlphaFoldDB" id="A0AAV2EN86"/>
<name>A0AAV2EN86_9ROSI</name>
<keyword evidence="3" id="KW-1185">Reference proteome</keyword>
<evidence type="ECO:0000259" key="1">
    <source>
        <dbReference type="Pfam" id="PF07727"/>
    </source>
</evidence>
<sequence>MKGINETKEYLTSCFQMKDLGEVDTILGIKVKKHSGGFALSQSHYVEKMLKKFEHLDIKEANTPYDASFKLCANEGRAVAQVEYSSAIGSLMYARGCTRPDIAFAVGKLSRFTSNPSAYHWRAIGRVFGYLKRTKDLGLFYSNFPAVLEAFSDASWITSASDNKSTTGWIFTLGGGAVSWASKKQTCITHSTMEGEFLALAAAGKEAEWLRNMLLDIELWPQPMPVIFVFCDSEATLPRAYN</sequence>
<dbReference type="PANTHER" id="PTHR11439">
    <property type="entry name" value="GAG-POL-RELATED RETROTRANSPOSON"/>
    <property type="match status" value="1"/>
</dbReference>
<organism evidence="2 3">
    <name type="scientific">Linum trigynum</name>
    <dbReference type="NCBI Taxonomy" id="586398"/>
    <lineage>
        <taxon>Eukaryota</taxon>
        <taxon>Viridiplantae</taxon>
        <taxon>Streptophyta</taxon>
        <taxon>Embryophyta</taxon>
        <taxon>Tracheophyta</taxon>
        <taxon>Spermatophyta</taxon>
        <taxon>Magnoliopsida</taxon>
        <taxon>eudicotyledons</taxon>
        <taxon>Gunneridae</taxon>
        <taxon>Pentapetalae</taxon>
        <taxon>rosids</taxon>
        <taxon>fabids</taxon>
        <taxon>Malpighiales</taxon>
        <taxon>Linaceae</taxon>
        <taxon>Linum</taxon>
    </lineage>
</organism>
<evidence type="ECO:0000313" key="2">
    <source>
        <dbReference type="EMBL" id="CAL1386945.1"/>
    </source>
</evidence>
<dbReference type="Proteomes" id="UP001497516">
    <property type="component" value="Chromosome 5"/>
</dbReference>
<gene>
    <name evidence="2" type="ORF">LTRI10_LOCUS27961</name>
</gene>
<accession>A0AAV2EN86</accession>
<dbReference type="InterPro" id="IPR013103">
    <property type="entry name" value="RVT_2"/>
</dbReference>
<feature type="domain" description="Reverse transcriptase Ty1/copia-type" evidence="1">
    <location>
        <begin position="1"/>
        <end position="65"/>
    </location>
</feature>